<reference evidence="1 2" key="1">
    <citation type="submission" date="2024-05" db="EMBL/GenBank/DDBJ databases">
        <title>Three bacterial strains, DH-69, EH-24, and ECK-19 isolated from coastal sediments.</title>
        <authorList>
            <person name="Ye Y.-Q."/>
            <person name="Du Z.-J."/>
        </authorList>
    </citation>
    <scope>NUCLEOTIDE SEQUENCE [LARGE SCALE GENOMIC DNA]</scope>
    <source>
        <strain evidence="1 2">ECK-19</strain>
    </source>
</reference>
<dbReference type="SUPFAM" id="SSF53300">
    <property type="entry name" value="vWA-like"/>
    <property type="match status" value="1"/>
</dbReference>
<sequence length="710" mass="79512">MRVNTYKMSFAKSLRRNKGRKTLFGRFAKDSGGNIIFLFAFMLSVLFLFAGGAVDYTRWNAVRADMIESMDASSLALAQLSATDPDLTTDELKAYGRKFFEANFNYENNLLAGWDIEFTLDDDAVVLTCVTGKLRTYLLGVAGIKKLDIDKCVEITKRGSGRVELALVLDVTGSMNNSIDGKKKIDSLKDAVEKLLDVMYGTKAESDNIKIGVVPFNAYVNVGEASSWTNDWADQNANATYHGARFIHVTENGDVDLDTKVNHFTLFNSTTGASWGGCVEARPYPLDELDVPPAGSITSTDLSSAMTNPPEYSASTNQYETRMYDAFDDAPSFKLSTSQLTNSANLKWVPMFHPDEPDCNANWRGRCPLSNGYSYWTAADTFTIGSLPHVQTRWRNWFVDPSYASYNEGDYWNRHFIDDETYIGRYKGAIAGRYAKIVQEFRMLGITPYSLLSSDQKDFHDYMEDLGVNDFYDIDITSSGDSSYADSDEFILRNAYVGWWDSATNKYKYKYDQSPSITSSRGPNLDCARPVLPLTNVRQTIEDHVNSLGTNGNTNSANGALWGWRILSPEAPFTEGIGPDDVDYGKWQKAVVIMTDGNNTTSNLDTHWGSDLTAYGFERESRMGANMDDANDMEDEFDNKLLRVCYRMRQEGYLVYTIMFGLNSSTTEKVFRACATKPSEPYFYDAVDGDDLEEAFGQIAADLVDLHISK</sequence>
<protein>
    <submittedName>
        <fullName evidence="1">TadE/TadG family type IV pilus assembly protein</fullName>
    </submittedName>
</protein>
<evidence type="ECO:0000313" key="1">
    <source>
        <dbReference type="EMBL" id="MEX6634066.1"/>
    </source>
</evidence>
<proteinExistence type="predicted"/>
<comment type="caution">
    <text evidence="1">The sequence shown here is derived from an EMBL/GenBank/DDBJ whole genome shotgun (WGS) entry which is preliminary data.</text>
</comment>
<keyword evidence="2" id="KW-1185">Reference proteome</keyword>
<accession>A0ABV3Z9H5</accession>
<name>A0ABV3Z9H5_9PROT</name>
<gene>
    <name evidence="1" type="ORF">ABFZ84_10950</name>
</gene>
<dbReference type="Gene3D" id="3.40.50.410">
    <property type="entry name" value="von Willebrand factor, type A domain"/>
    <property type="match status" value="2"/>
</dbReference>
<evidence type="ECO:0000313" key="2">
    <source>
        <dbReference type="Proteomes" id="UP001560685"/>
    </source>
</evidence>
<dbReference type="InterPro" id="IPR036465">
    <property type="entry name" value="vWFA_dom_sf"/>
</dbReference>
<dbReference type="Proteomes" id="UP001560685">
    <property type="component" value="Unassembled WGS sequence"/>
</dbReference>
<dbReference type="RefSeq" id="WP_369314058.1">
    <property type="nucleotide sequence ID" value="NZ_JBEHZE010000001.1"/>
</dbReference>
<dbReference type="EMBL" id="JBEHZE010000001">
    <property type="protein sequence ID" value="MEX6634066.1"/>
    <property type="molecule type" value="Genomic_DNA"/>
</dbReference>
<organism evidence="1 2">
    <name type="scientific">Hyphococcus lacteus</name>
    <dbReference type="NCBI Taxonomy" id="3143536"/>
    <lineage>
        <taxon>Bacteria</taxon>
        <taxon>Pseudomonadati</taxon>
        <taxon>Pseudomonadota</taxon>
        <taxon>Alphaproteobacteria</taxon>
        <taxon>Parvularculales</taxon>
        <taxon>Parvularculaceae</taxon>
        <taxon>Hyphococcus</taxon>
    </lineage>
</organism>